<dbReference type="GO" id="GO:0003677">
    <property type="term" value="F:DNA binding"/>
    <property type="evidence" value="ECO:0007669"/>
    <property type="project" value="UniProtKB-KW"/>
</dbReference>
<keyword evidence="1" id="KW-0238">DNA-binding</keyword>
<evidence type="ECO:0000313" key="3">
    <source>
        <dbReference type="EMBL" id="KAH7984604.1"/>
    </source>
</evidence>
<reference evidence="3" key="1">
    <citation type="journal article" date="2020" name="Cell">
        <title>Large-Scale Comparative Analyses of Tick Genomes Elucidate Their Genetic Diversity and Vector Capacities.</title>
        <authorList>
            <consortium name="Tick Genome and Microbiome Consortium (TIGMIC)"/>
            <person name="Jia N."/>
            <person name="Wang J."/>
            <person name="Shi W."/>
            <person name="Du L."/>
            <person name="Sun Y."/>
            <person name="Zhan W."/>
            <person name="Jiang J.F."/>
            <person name="Wang Q."/>
            <person name="Zhang B."/>
            <person name="Ji P."/>
            <person name="Bell-Sakyi L."/>
            <person name="Cui X.M."/>
            <person name="Yuan T.T."/>
            <person name="Jiang B.G."/>
            <person name="Yang W.F."/>
            <person name="Lam T.T."/>
            <person name="Chang Q.C."/>
            <person name="Ding S.J."/>
            <person name="Wang X.J."/>
            <person name="Zhu J.G."/>
            <person name="Ruan X.D."/>
            <person name="Zhao L."/>
            <person name="Wei J.T."/>
            <person name="Ye R.Z."/>
            <person name="Que T.C."/>
            <person name="Du C.H."/>
            <person name="Zhou Y.H."/>
            <person name="Cheng J.X."/>
            <person name="Dai P.F."/>
            <person name="Guo W.B."/>
            <person name="Han X.H."/>
            <person name="Huang E.J."/>
            <person name="Li L.F."/>
            <person name="Wei W."/>
            <person name="Gao Y.C."/>
            <person name="Liu J.Z."/>
            <person name="Shao H.Z."/>
            <person name="Wang X."/>
            <person name="Wang C.C."/>
            <person name="Yang T.C."/>
            <person name="Huo Q.B."/>
            <person name="Li W."/>
            <person name="Chen H.Y."/>
            <person name="Chen S.E."/>
            <person name="Zhou L.G."/>
            <person name="Ni X.B."/>
            <person name="Tian J.H."/>
            <person name="Sheng Y."/>
            <person name="Liu T."/>
            <person name="Pan Y.S."/>
            <person name="Xia L.Y."/>
            <person name="Li J."/>
            <person name="Zhao F."/>
            <person name="Cao W.C."/>
        </authorList>
    </citation>
    <scope>NUCLEOTIDE SEQUENCE</scope>
    <source>
        <strain evidence="3">Rsan-2018</strain>
    </source>
</reference>
<name>A0A9D4TC03_RHISA</name>
<organism evidence="3 4">
    <name type="scientific">Rhipicephalus sanguineus</name>
    <name type="common">Brown dog tick</name>
    <name type="synonym">Ixodes sanguineus</name>
    <dbReference type="NCBI Taxonomy" id="34632"/>
    <lineage>
        <taxon>Eukaryota</taxon>
        <taxon>Metazoa</taxon>
        <taxon>Ecdysozoa</taxon>
        <taxon>Arthropoda</taxon>
        <taxon>Chelicerata</taxon>
        <taxon>Arachnida</taxon>
        <taxon>Acari</taxon>
        <taxon>Parasitiformes</taxon>
        <taxon>Ixodida</taxon>
        <taxon>Ixodoidea</taxon>
        <taxon>Ixodidae</taxon>
        <taxon>Rhipicephalinae</taxon>
        <taxon>Rhipicephalus</taxon>
        <taxon>Rhipicephalus</taxon>
    </lineage>
</organism>
<proteinExistence type="predicted"/>
<dbReference type="Proteomes" id="UP000821837">
    <property type="component" value="Chromosome 1"/>
</dbReference>
<sequence>MSGSRRQSFTAKEKLEIIAAAEEIGNKATARRHDVYESCICDSRKKMASLESAHKEKRAFRGPKTGAYPLLETQLVKFIEERRSRGHAVSTEMAQMEALRLAREMNISREFRASRAPSAIAWMAPKTIESSRAVTKPRMAAATAASRAMIEGTGIGAVNVAAIASK</sequence>
<feature type="domain" description="HTH CENPB-type" evidence="2">
    <location>
        <begin position="68"/>
        <end position="114"/>
    </location>
</feature>
<dbReference type="EMBL" id="JABSTV010001245">
    <property type="protein sequence ID" value="KAH7984604.1"/>
    <property type="molecule type" value="Genomic_DNA"/>
</dbReference>
<reference evidence="3" key="2">
    <citation type="submission" date="2021-09" db="EMBL/GenBank/DDBJ databases">
        <authorList>
            <person name="Jia N."/>
            <person name="Wang J."/>
            <person name="Shi W."/>
            <person name="Du L."/>
            <person name="Sun Y."/>
            <person name="Zhan W."/>
            <person name="Jiang J."/>
            <person name="Wang Q."/>
            <person name="Zhang B."/>
            <person name="Ji P."/>
            <person name="Sakyi L.B."/>
            <person name="Cui X."/>
            <person name="Yuan T."/>
            <person name="Jiang B."/>
            <person name="Yang W."/>
            <person name="Lam T.T.-Y."/>
            <person name="Chang Q."/>
            <person name="Ding S."/>
            <person name="Wang X."/>
            <person name="Zhu J."/>
            <person name="Ruan X."/>
            <person name="Zhao L."/>
            <person name="Wei J."/>
            <person name="Que T."/>
            <person name="Du C."/>
            <person name="Cheng J."/>
            <person name="Dai P."/>
            <person name="Han X."/>
            <person name="Huang E."/>
            <person name="Gao Y."/>
            <person name="Liu J."/>
            <person name="Shao H."/>
            <person name="Ye R."/>
            <person name="Li L."/>
            <person name="Wei W."/>
            <person name="Wang X."/>
            <person name="Wang C."/>
            <person name="Huo Q."/>
            <person name="Li W."/>
            <person name="Guo W."/>
            <person name="Chen H."/>
            <person name="Chen S."/>
            <person name="Zhou L."/>
            <person name="Zhou L."/>
            <person name="Ni X."/>
            <person name="Tian J."/>
            <person name="Zhou Y."/>
            <person name="Sheng Y."/>
            <person name="Liu T."/>
            <person name="Pan Y."/>
            <person name="Xia L."/>
            <person name="Li J."/>
            <person name="Zhao F."/>
            <person name="Cao W."/>
        </authorList>
    </citation>
    <scope>NUCLEOTIDE SEQUENCE</scope>
    <source>
        <strain evidence="3">Rsan-2018</strain>
        <tissue evidence="3">Larvae</tissue>
    </source>
</reference>
<dbReference type="Pfam" id="PF03221">
    <property type="entry name" value="HTH_Tnp_Tc5"/>
    <property type="match status" value="1"/>
</dbReference>
<evidence type="ECO:0000256" key="1">
    <source>
        <dbReference type="ARBA" id="ARBA00023125"/>
    </source>
</evidence>
<evidence type="ECO:0000259" key="2">
    <source>
        <dbReference type="Pfam" id="PF03221"/>
    </source>
</evidence>
<keyword evidence="4" id="KW-1185">Reference proteome</keyword>
<accession>A0A9D4TC03</accession>
<protein>
    <recommendedName>
        <fullName evidence="2">HTH CENPB-type domain-containing protein</fullName>
    </recommendedName>
</protein>
<dbReference type="InterPro" id="IPR006600">
    <property type="entry name" value="HTH_CenpB_DNA-bd_dom"/>
</dbReference>
<dbReference type="Gene3D" id="1.10.10.60">
    <property type="entry name" value="Homeodomain-like"/>
    <property type="match status" value="1"/>
</dbReference>
<dbReference type="AlphaFoldDB" id="A0A9D4TC03"/>
<evidence type="ECO:0000313" key="4">
    <source>
        <dbReference type="Proteomes" id="UP000821837"/>
    </source>
</evidence>
<gene>
    <name evidence="3" type="ORF">HPB52_023078</name>
</gene>
<comment type="caution">
    <text evidence="3">The sequence shown here is derived from an EMBL/GenBank/DDBJ whole genome shotgun (WGS) entry which is preliminary data.</text>
</comment>